<name>A0A0D0CIU9_9AGAM</name>
<gene>
    <name evidence="1" type="ORF">PAXRUDRAFT_787363</name>
</gene>
<reference evidence="2" key="2">
    <citation type="submission" date="2015-01" db="EMBL/GenBank/DDBJ databases">
        <title>Evolutionary Origins and Diversification of the Mycorrhizal Mutualists.</title>
        <authorList>
            <consortium name="DOE Joint Genome Institute"/>
            <consortium name="Mycorrhizal Genomics Consortium"/>
            <person name="Kohler A."/>
            <person name="Kuo A."/>
            <person name="Nagy L.G."/>
            <person name="Floudas D."/>
            <person name="Copeland A."/>
            <person name="Barry K.W."/>
            <person name="Cichocki N."/>
            <person name="Veneault-Fourrey C."/>
            <person name="LaButti K."/>
            <person name="Lindquist E.A."/>
            <person name="Lipzen A."/>
            <person name="Lundell T."/>
            <person name="Morin E."/>
            <person name="Murat C."/>
            <person name="Riley R."/>
            <person name="Ohm R."/>
            <person name="Sun H."/>
            <person name="Tunlid A."/>
            <person name="Henrissat B."/>
            <person name="Grigoriev I.V."/>
            <person name="Hibbett D.S."/>
            <person name="Martin F."/>
        </authorList>
    </citation>
    <scope>NUCLEOTIDE SEQUENCE [LARGE SCALE GENOMIC DNA]</scope>
    <source>
        <strain evidence="2">Ve08.2h10</strain>
    </source>
</reference>
<organism evidence="1 2">
    <name type="scientific">Paxillus rubicundulus Ve08.2h10</name>
    <dbReference type="NCBI Taxonomy" id="930991"/>
    <lineage>
        <taxon>Eukaryota</taxon>
        <taxon>Fungi</taxon>
        <taxon>Dikarya</taxon>
        <taxon>Basidiomycota</taxon>
        <taxon>Agaricomycotina</taxon>
        <taxon>Agaricomycetes</taxon>
        <taxon>Agaricomycetidae</taxon>
        <taxon>Boletales</taxon>
        <taxon>Paxilineae</taxon>
        <taxon>Paxillaceae</taxon>
        <taxon>Paxillus</taxon>
    </lineage>
</organism>
<feature type="non-terminal residue" evidence="1">
    <location>
        <position position="80"/>
    </location>
</feature>
<dbReference type="InParanoid" id="A0A0D0CIU9"/>
<dbReference type="AlphaFoldDB" id="A0A0D0CIU9"/>
<protein>
    <submittedName>
        <fullName evidence="1">Unplaced genomic scaffold scaffold_3515, whole genome shotgun sequence</fullName>
    </submittedName>
</protein>
<dbReference type="EMBL" id="KN828337">
    <property type="protein sequence ID" value="KIK75113.1"/>
    <property type="molecule type" value="Genomic_DNA"/>
</dbReference>
<proteinExistence type="predicted"/>
<evidence type="ECO:0000313" key="1">
    <source>
        <dbReference type="EMBL" id="KIK75113.1"/>
    </source>
</evidence>
<dbReference type="Proteomes" id="UP000054538">
    <property type="component" value="Unassembled WGS sequence"/>
</dbReference>
<keyword evidence="2" id="KW-1185">Reference proteome</keyword>
<dbReference type="HOGENOM" id="CLU_2596631_0_0_1"/>
<accession>A0A0D0CIU9</accession>
<reference evidence="1 2" key="1">
    <citation type="submission" date="2014-04" db="EMBL/GenBank/DDBJ databases">
        <authorList>
            <consortium name="DOE Joint Genome Institute"/>
            <person name="Kuo A."/>
            <person name="Kohler A."/>
            <person name="Jargeat P."/>
            <person name="Nagy L.G."/>
            <person name="Floudas D."/>
            <person name="Copeland A."/>
            <person name="Barry K.W."/>
            <person name="Cichocki N."/>
            <person name="Veneault-Fourrey C."/>
            <person name="LaButti K."/>
            <person name="Lindquist E.A."/>
            <person name="Lipzen A."/>
            <person name="Lundell T."/>
            <person name="Morin E."/>
            <person name="Murat C."/>
            <person name="Sun H."/>
            <person name="Tunlid A."/>
            <person name="Henrissat B."/>
            <person name="Grigoriev I.V."/>
            <person name="Hibbett D.S."/>
            <person name="Martin F."/>
            <person name="Nordberg H.P."/>
            <person name="Cantor M.N."/>
            <person name="Hua S.X."/>
        </authorList>
    </citation>
    <scope>NUCLEOTIDE SEQUENCE [LARGE SCALE GENOMIC DNA]</scope>
    <source>
        <strain evidence="1 2">Ve08.2h10</strain>
    </source>
</reference>
<evidence type="ECO:0000313" key="2">
    <source>
        <dbReference type="Proteomes" id="UP000054538"/>
    </source>
</evidence>
<sequence length="80" mass="8382">MTFGPSSLGHLILPPTPLPGLSITSLMFALCPSAQSWPLSCPPSAHLSHMHLPQSAHLCHPDSTPSAHSTFVGFDSLANP</sequence>